<proteinExistence type="predicted"/>
<dbReference type="AlphaFoldDB" id="A0AAN8XN87"/>
<feature type="compositionally biased region" description="Polar residues" evidence="1">
    <location>
        <begin position="20"/>
        <end position="31"/>
    </location>
</feature>
<reference evidence="2 3" key="1">
    <citation type="submission" date="2023-10" db="EMBL/GenBank/DDBJ databases">
        <title>Genomes of two closely related lineages of the louse Polyplax serrata with different host specificities.</title>
        <authorList>
            <person name="Martinu J."/>
            <person name="Tarabai H."/>
            <person name="Stefka J."/>
            <person name="Hypsa V."/>
        </authorList>
    </citation>
    <scope>NUCLEOTIDE SEQUENCE [LARGE SCALE GENOMIC DNA]</scope>
    <source>
        <strain evidence="2">HR10_N</strain>
    </source>
</reference>
<accession>A0AAN8XN87</accession>
<evidence type="ECO:0000313" key="3">
    <source>
        <dbReference type="Proteomes" id="UP001372834"/>
    </source>
</evidence>
<protein>
    <submittedName>
        <fullName evidence="2">Uncharacterized protein</fullName>
    </submittedName>
</protein>
<dbReference type="EMBL" id="JAWJWE010000002">
    <property type="protein sequence ID" value="KAK6642986.1"/>
    <property type="molecule type" value="Genomic_DNA"/>
</dbReference>
<dbReference type="Proteomes" id="UP001372834">
    <property type="component" value="Unassembled WGS sequence"/>
</dbReference>
<feature type="region of interest" description="Disordered" evidence="1">
    <location>
        <begin position="1"/>
        <end position="36"/>
    </location>
</feature>
<organism evidence="2 3">
    <name type="scientific">Polyplax serrata</name>
    <name type="common">Common mouse louse</name>
    <dbReference type="NCBI Taxonomy" id="468196"/>
    <lineage>
        <taxon>Eukaryota</taxon>
        <taxon>Metazoa</taxon>
        <taxon>Ecdysozoa</taxon>
        <taxon>Arthropoda</taxon>
        <taxon>Hexapoda</taxon>
        <taxon>Insecta</taxon>
        <taxon>Pterygota</taxon>
        <taxon>Neoptera</taxon>
        <taxon>Paraneoptera</taxon>
        <taxon>Psocodea</taxon>
        <taxon>Troctomorpha</taxon>
        <taxon>Phthiraptera</taxon>
        <taxon>Anoplura</taxon>
        <taxon>Polyplacidae</taxon>
        <taxon>Polyplax</taxon>
    </lineage>
</organism>
<gene>
    <name evidence="2" type="ORF">RUM43_004489</name>
</gene>
<evidence type="ECO:0000313" key="2">
    <source>
        <dbReference type="EMBL" id="KAK6642986.1"/>
    </source>
</evidence>
<comment type="caution">
    <text evidence="2">The sequence shown here is derived from an EMBL/GenBank/DDBJ whole genome shotgun (WGS) entry which is preliminary data.</text>
</comment>
<name>A0AAN8XN87_POLSC</name>
<sequence>MEFATKGSGEPPMSEVGCNWSPTTENNTGPSPTDLRGDVELLEIQFEIQLELQNQSRSTLKKS</sequence>
<evidence type="ECO:0000256" key="1">
    <source>
        <dbReference type="SAM" id="MobiDB-lite"/>
    </source>
</evidence>